<evidence type="ECO:0000313" key="2">
    <source>
        <dbReference type="Proteomes" id="UP000249081"/>
    </source>
</evidence>
<gene>
    <name evidence="1" type="ORF">DCF17_16260</name>
</gene>
<sequence length="80" mass="9332">MSASMTQLQPLWSLKKTGIYRPDARGEMNLYYRFMPTRYMKDFLTTVRAKSLRPYFAVLLTEEATTEKFDAPPSLGKFVQ</sequence>
<reference evidence="2" key="1">
    <citation type="submission" date="2018-04" db="EMBL/GenBank/DDBJ databases">
        <authorList>
            <person name="Cornet L."/>
        </authorList>
    </citation>
    <scope>NUCLEOTIDE SEQUENCE [LARGE SCALE GENOMIC DNA]</scope>
</reference>
<name>A0A2W4XRJ8_9CYAN</name>
<dbReference type="AlphaFoldDB" id="A0A2W4XRJ8"/>
<proteinExistence type="predicted"/>
<accession>A0A2W4XRJ8</accession>
<dbReference type="Proteomes" id="UP000249081">
    <property type="component" value="Unassembled WGS sequence"/>
</dbReference>
<evidence type="ECO:0000313" key="1">
    <source>
        <dbReference type="EMBL" id="PZO37235.1"/>
    </source>
</evidence>
<reference evidence="1 2" key="2">
    <citation type="submission" date="2018-06" db="EMBL/GenBank/DDBJ databases">
        <title>Metagenomic assembly of (sub)arctic Cyanobacteria and their associated microbiome from non-axenic cultures.</title>
        <authorList>
            <person name="Baurain D."/>
        </authorList>
    </citation>
    <scope>NUCLEOTIDE SEQUENCE [LARGE SCALE GENOMIC DNA]</scope>
    <source>
        <strain evidence="1">ULC041bin1</strain>
    </source>
</reference>
<organism evidence="1 2">
    <name type="scientific">Shackletoniella antarctica</name>
    <dbReference type="NCBI Taxonomy" id="268115"/>
    <lineage>
        <taxon>Bacteria</taxon>
        <taxon>Bacillati</taxon>
        <taxon>Cyanobacteriota</taxon>
        <taxon>Cyanophyceae</taxon>
        <taxon>Oculatellales</taxon>
        <taxon>Oculatellaceae</taxon>
        <taxon>Shackletoniella</taxon>
    </lineage>
</organism>
<protein>
    <submittedName>
        <fullName evidence="1">Uncharacterized protein</fullName>
    </submittedName>
</protein>
<dbReference type="EMBL" id="QBMN01000126">
    <property type="protein sequence ID" value="PZO37235.1"/>
    <property type="molecule type" value="Genomic_DNA"/>
</dbReference>
<comment type="caution">
    <text evidence="1">The sequence shown here is derived from an EMBL/GenBank/DDBJ whole genome shotgun (WGS) entry which is preliminary data.</text>
</comment>